<dbReference type="GO" id="GO:0003677">
    <property type="term" value="F:DNA binding"/>
    <property type="evidence" value="ECO:0007669"/>
    <property type="project" value="UniProtKB-KW"/>
</dbReference>
<evidence type="ECO:0000259" key="5">
    <source>
        <dbReference type="PROSITE" id="PS50931"/>
    </source>
</evidence>
<gene>
    <name evidence="6" type="ORF">EXD82_05850</name>
</gene>
<accession>A0A544QV01</accession>
<keyword evidence="4" id="KW-0804">Transcription</keyword>
<dbReference type="GO" id="GO:0032993">
    <property type="term" value="C:protein-DNA complex"/>
    <property type="evidence" value="ECO:0007669"/>
    <property type="project" value="TreeGrafter"/>
</dbReference>
<dbReference type="AlphaFoldDB" id="A0A544QV01"/>
<keyword evidence="2" id="KW-0805">Transcription regulation</keyword>
<keyword evidence="7" id="KW-1185">Reference proteome</keyword>
<sequence>MLTDEISFIIVYRDIMSLHKLKSIFTVIKMKIEKLHYFESVARNKNFTKAAKECHIAQPAISHHIHSLEDELGTPLFIRNSRNVSLTPRGEVFYEEVVKILKAYEDAVMKTKFSSMYSKGKLSIGMYGFSSLNILDATVSSLKSKYPHADISFDRCQDVCYANYLLEGKYDVILAYVSPSLTLPDEIAFKAIRSCPFGVMIPKENPLSTKVSVSMSDIENSDSNVYILDTHTDYLARTSNIKSSRIKSEDDMELLLITGSLNRGIVFTTRHEAQEFRNSTMVFRELSDEGIMSSQGIYYLKDHNNWVLTRLLDYL</sequence>
<dbReference type="Proteomes" id="UP000317863">
    <property type="component" value="Unassembled WGS sequence"/>
</dbReference>
<dbReference type="FunFam" id="1.10.10.10:FF:000001">
    <property type="entry name" value="LysR family transcriptional regulator"/>
    <property type="match status" value="1"/>
</dbReference>
<dbReference type="InterPro" id="IPR000847">
    <property type="entry name" value="LysR_HTH_N"/>
</dbReference>
<reference evidence="6 7" key="1">
    <citation type="submission" date="2019-02" db="EMBL/GenBank/DDBJ databases">
        <title>Peptostreptococcaceae bacterium ZHW00191 nov., a new bacterium isolated from the human gut.</title>
        <authorList>
            <person name="Zhou H.-W."/>
            <person name="Chen X.-J."/>
        </authorList>
    </citation>
    <scope>NUCLEOTIDE SEQUENCE [LARGE SCALE GENOMIC DNA]</scope>
    <source>
        <strain evidence="6 7">ZHW00191</strain>
    </source>
</reference>
<dbReference type="PRINTS" id="PR00039">
    <property type="entry name" value="HTHLYSR"/>
</dbReference>
<dbReference type="InterPro" id="IPR036388">
    <property type="entry name" value="WH-like_DNA-bd_sf"/>
</dbReference>
<organism evidence="6 7">
    <name type="scientific">Peptacetobacter hominis</name>
    <dbReference type="NCBI Taxonomy" id="2743610"/>
    <lineage>
        <taxon>Bacteria</taxon>
        <taxon>Bacillati</taxon>
        <taxon>Bacillota</taxon>
        <taxon>Clostridia</taxon>
        <taxon>Peptostreptococcales</taxon>
        <taxon>Peptostreptococcaceae</taxon>
        <taxon>Peptacetobacter</taxon>
    </lineage>
</organism>
<feature type="domain" description="HTH lysR-type" evidence="5">
    <location>
        <begin position="30"/>
        <end position="87"/>
    </location>
</feature>
<dbReference type="Gene3D" id="3.40.190.10">
    <property type="entry name" value="Periplasmic binding protein-like II"/>
    <property type="match status" value="2"/>
</dbReference>
<dbReference type="PROSITE" id="PS50931">
    <property type="entry name" value="HTH_LYSR"/>
    <property type="match status" value="1"/>
</dbReference>
<evidence type="ECO:0000313" key="6">
    <source>
        <dbReference type="EMBL" id="TQQ84512.1"/>
    </source>
</evidence>
<evidence type="ECO:0000256" key="4">
    <source>
        <dbReference type="ARBA" id="ARBA00023163"/>
    </source>
</evidence>
<keyword evidence="3" id="KW-0238">DNA-binding</keyword>
<evidence type="ECO:0000256" key="1">
    <source>
        <dbReference type="ARBA" id="ARBA00009437"/>
    </source>
</evidence>
<comment type="similarity">
    <text evidence="1">Belongs to the LysR transcriptional regulatory family.</text>
</comment>
<dbReference type="SUPFAM" id="SSF46785">
    <property type="entry name" value="Winged helix' DNA-binding domain"/>
    <property type="match status" value="1"/>
</dbReference>
<evidence type="ECO:0000256" key="2">
    <source>
        <dbReference type="ARBA" id="ARBA00023015"/>
    </source>
</evidence>
<dbReference type="InterPro" id="IPR005119">
    <property type="entry name" value="LysR_subst-bd"/>
</dbReference>
<evidence type="ECO:0000313" key="7">
    <source>
        <dbReference type="Proteomes" id="UP000317863"/>
    </source>
</evidence>
<proteinExistence type="inferred from homology"/>
<dbReference type="PANTHER" id="PTHR30346:SF0">
    <property type="entry name" value="HCA OPERON TRANSCRIPTIONAL ACTIVATOR HCAR"/>
    <property type="match status" value="1"/>
</dbReference>
<evidence type="ECO:0000256" key="3">
    <source>
        <dbReference type="ARBA" id="ARBA00023125"/>
    </source>
</evidence>
<dbReference type="CDD" id="cd05466">
    <property type="entry name" value="PBP2_LTTR_substrate"/>
    <property type="match status" value="1"/>
</dbReference>
<dbReference type="Pfam" id="PF00126">
    <property type="entry name" value="HTH_1"/>
    <property type="match status" value="1"/>
</dbReference>
<name>A0A544QV01_9FIRM</name>
<dbReference type="InterPro" id="IPR036390">
    <property type="entry name" value="WH_DNA-bd_sf"/>
</dbReference>
<dbReference type="EMBL" id="SGJB01000009">
    <property type="protein sequence ID" value="TQQ84512.1"/>
    <property type="molecule type" value="Genomic_DNA"/>
</dbReference>
<dbReference type="GO" id="GO:0003700">
    <property type="term" value="F:DNA-binding transcription factor activity"/>
    <property type="evidence" value="ECO:0007669"/>
    <property type="project" value="InterPro"/>
</dbReference>
<protein>
    <submittedName>
        <fullName evidence="6">LysR family transcriptional regulator</fullName>
    </submittedName>
</protein>
<dbReference type="PANTHER" id="PTHR30346">
    <property type="entry name" value="TRANSCRIPTIONAL DUAL REGULATOR HCAR-RELATED"/>
    <property type="match status" value="1"/>
</dbReference>
<dbReference type="Pfam" id="PF03466">
    <property type="entry name" value="LysR_substrate"/>
    <property type="match status" value="1"/>
</dbReference>
<dbReference type="SUPFAM" id="SSF53850">
    <property type="entry name" value="Periplasmic binding protein-like II"/>
    <property type="match status" value="1"/>
</dbReference>
<dbReference type="Gene3D" id="1.10.10.10">
    <property type="entry name" value="Winged helix-like DNA-binding domain superfamily/Winged helix DNA-binding domain"/>
    <property type="match status" value="1"/>
</dbReference>
<comment type="caution">
    <text evidence="6">The sequence shown here is derived from an EMBL/GenBank/DDBJ whole genome shotgun (WGS) entry which is preliminary data.</text>
</comment>